<evidence type="ECO:0000256" key="2">
    <source>
        <dbReference type="ARBA" id="ARBA00022801"/>
    </source>
</evidence>
<evidence type="ECO:0000313" key="4">
    <source>
        <dbReference type="Proteomes" id="UP000321571"/>
    </source>
</evidence>
<gene>
    <name evidence="3" type="primary">dacB</name>
    <name evidence="3" type="ORF">FHP06_11245</name>
</gene>
<comment type="similarity">
    <text evidence="1">Belongs to the peptidase S13 family.</text>
</comment>
<dbReference type="RefSeq" id="WP_147686800.1">
    <property type="nucleotide sequence ID" value="NZ_VDUX01000005.1"/>
</dbReference>
<dbReference type="Gene3D" id="3.40.710.10">
    <property type="entry name" value="DD-peptidase/beta-lactamase superfamily"/>
    <property type="match status" value="1"/>
</dbReference>
<keyword evidence="3" id="KW-0121">Carboxypeptidase</keyword>
<dbReference type="OrthoDB" id="56883at2"/>
<keyword evidence="4" id="KW-1185">Reference proteome</keyword>
<sequence length="457" mass="46156">MTLVVAALVLAVVAGLTVVAWTDGRLNDLICDDGECGASALSTPDAMDRGTTPAAATVPAAADARVDADAVEKAVRSALADDALGEHVGFAAVDPVTRAVAGSVGSGGFVPASTTKLLTGLAALTELDPQSRFATRVVSSGDRIVLVGGGDPYLATKRPKKPVYAMKADLTTLAKRTAAALKKDGRTSVRLGYDASLFTGPGASPAWESDYVSADIVTRVSALWADQGVEGGGRVDDPAAAAARTFARLLGDRGIDVTGDVTETEAGGDTLVAQVRSATVARIVESMITHSDNQAAEVLLRHVGAAAGGKASFEGGAAAVKKVLERLDVDTSDLVLTDGSGLSRKNRISPTTLAETVAAAMTSPRTAGLAADLAVGGFTGTLKGRFDTAKDGRGAVRGKSGTLTGVHSLAGYVTDRTGTPIVFAVMTDRTSAINGFVTQAALDRVAAALAKCSCSGG</sequence>
<reference evidence="3 4" key="1">
    <citation type="submission" date="2019-06" db="EMBL/GenBank/DDBJ databases">
        <title>Aeromicrobium sp. nov., isolated from a maize field.</title>
        <authorList>
            <person name="Lin S.-Y."/>
            <person name="Tsai C.-F."/>
            <person name="Young C.-C."/>
        </authorList>
    </citation>
    <scope>NUCLEOTIDE SEQUENCE [LARGE SCALE GENOMIC DNA]</scope>
    <source>
        <strain evidence="3 4">CC-CFT486</strain>
    </source>
</reference>
<dbReference type="PANTHER" id="PTHR30023:SF0">
    <property type="entry name" value="PENICILLIN-SENSITIVE CARBOXYPEPTIDASE A"/>
    <property type="match status" value="1"/>
</dbReference>
<organism evidence="3 4">
    <name type="scientific">Aeromicrobium terrae</name>
    <dbReference type="NCBI Taxonomy" id="2498846"/>
    <lineage>
        <taxon>Bacteria</taxon>
        <taxon>Bacillati</taxon>
        <taxon>Actinomycetota</taxon>
        <taxon>Actinomycetes</taxon>
        <taxon>Propionibacteriales</taxon>
        <taxon>Nocardioidaceae</taxon>
        <taxon>Aeromicrobium</taxon>
    </lineage>
</organism>
<protein>
    <submittedName>
        <fullName evidence="3">D-alanyl-D-alanine carboxypeptidase/D-alanyl-D-alanine-endopeptidase</fullName>
        <ecNumber evidence="3">3.4.16.4</ecNumber>
    </submittedName>
</protein>
<dbReference type="GO" id="GO:0006508">
    <property type="term" value="P:proteolysis"/>
    <property type="evidence" value="ECO:0007669"/>
    <property type="project" value="InterPro"/>
</dbReference>
<keyword evidence="2 3" id="KW-0378">Hydrolase</keyword>
<dbReference type="GO" id="GO:0009002">
    <property type="term" value="F:serine-type D-Ala-D-Ala carboxypeptidase activity"/>
    <property type="evidence" value="ECO:0007669"/>
    <property type="project" value="UniProtKB-EC"/>
</dbReference>
<dbReference type="GO" id="GO:0000270">
    <property type="term" value="P:peptidoglycan metabolic process"/>
    <property type="evidence" value="ECO:0007669"/>
    <property type="project" value="TreeGrafter"/>
</dbReference>
<proteinExistence type="inferred from homology"/>
<accession>A0A5C8NH51</accession>
<name>A0A5C8NH51_9ACTN</name>
<dbReference type="InterPro" id="IPR012338">
    <property type="entry name" value="Beta-lactam/transpept-like"/>
</dbReference>
<dbReference type="Gene3D" id="3.50.80.20">
    <property type="entry name" value="D-Ala-D-Ala carboxypeptidase C, peptidase S13"/>
    <property type="match status" value="1"/>
</dbReference>
<dbReference type="SUPFAM" id="SSF56601">
    <property type="entry name" value="beta-lactamase/transpeptidase-like"/>
    <property type="match status" value="1"/>
</dbReference>
<evidence type="ECO:0000313" key="3">
    <source>
        <dbReference type="EMBL" id="TXL57908.1"/>
    </source>
</evidence>
<dbReference type="InterPro" id="IPR000667">
    <property type="entry name" value="Peptidase_S13"/>
</dbReference>
<evidence type="ECO:0000256" key="1">
    <source>
        <dbReference type="ARBA" id="ARBA00006096"/>
    </source>
</evidence>
<dbReference type="PANTHER" id="PTHR30023">
    <property type="entry name" value="D-ALANYL-D-ALANINE CARBOXYPEPTIDASE"/>
    <property type="match status" value="1"/>
</dbReference>
<dbReference type="EMBL" id="VDUX01000005">
    <property type="protein sequence ID" value="TXL57908.1"/>
    <property type="molecule type" value="Genomic_DNA"/>
</dbReference>
<keyword evidence="3" id="KW-0645">Protease</keyword>
<dbReference type="NCBIfam" id="TIGR00666">
    <property type="entry name" value="PBP4"/>
    <property type="match status" value="1"/>
</dbReference>
<dbReference type="AlphaFoldDB" id="A0A5C8NH51"/>
<dbReference type="EC" id="3.4.16.4" evidence="3"/>
<dbReference type="Pfam" id="PF02113">
    <property type="entry name" value="Peptidase_S13"/>
    <property type="match status" value="2"/>
</dbReference>
<dbReference type="Proteomes" id="UP000321571">
    <property type="component" value="Unassembled WGS sequence"/>
</dbReference>
<dbReference type="PRINTS" id="PR00922">
    <property type="entry name" value="DADACBPTASE3"/>
</dbReference>
<comment type="caution">
    <text evidence="3">The sequence shown here is derived from an EMBL/GenBank/DDBJ whole genome shotgun (WGS) entry which is preliminary data.</text>
</comment>